<sequence length="71" mass="8753">MSRLIFRMEKRLLKVWKVQRRRKPQTLDWSWQGCTPTIVTIKSVSRIPRKRPQNNILVLLLCFYNFRNQKH</sequence>
<accession>A0A397Y0M8</accession>
<evidence type="ECO:0000313" key="2">
    <source>
        <dbReference type="Proteomes" id="UP000264353"/>
    </source>
</evidence>
<evidence type="ECO:0000313" key="1">
    <source>
        <dbReference type="EMBL" id="RID46328.1"/>
    </source>
</evidence>
<protein>
    <submittedName>
        <fullName evidence="1">Uncharacterized protein</fullName>
    </submittedName>
</protein>
<name>A0A397Y0M8_BRACM</name>
<gene>
    <name evidence="1" type="ORF">BRARA_I03000</name>
</gene>
<organism evidence="1 2">
    <name type="scientific">Brassica campestris</name>
    <name type="common">Field mustard</name>
    <dbReference type="NCBI Taxonomy" id="3711"/>
    <lineage>
        <taxon>Eukaryota</taxon>
        <taxon>Viridiplantae</taxon>
        <taxon>Streptophyta</taxon>
        <taxon>Embryophyta</taxon>
        <taxon>Tracheophyta</taxon>
        <taxon>Spermatophyta</taxon>
        <taxon>Magnoliopsida</taxon>
        <taxon>eudicotyledons</taxon>
        <taxon>Gunneridae</taxon>
        <taxon>Pentapetalae</taxon>
        <taxon>rosids</taxon>
        <taxon>malvids</taxon>
        <taxon>Brassicales</taxon>
        <taxon>Brassicaceae</taxon>
        <taxon>Brassiceae</taxon>
        <taxon>Brassica</taxon>
    </lineage>
</organism>
<proteinExistence type="predicted"/>
<dbReference type="EMBL" id="CM010636">
    <property type="protein sequence ID" value="RID46328.1"/>
    <property type="molecule type" value="Genomic_DNA"/>
</dbReference>
<dbReference type="AlphaFoldDB" id="A0A397Y0M8"/>
<dbReference type="Proteomes" id="UP000264353">
    <property type="component" value="Chromosome A9"/>
</dbReference>
<reference evidence="1 2" key="1">
    <citation type="submission" date="2018-06" db="EMBL/GenBank/DDBJ databases">
        <title>WGS assembly of Brassica rapa FPsc.</title>
        <authorList>
            <person name="Bowman J."/>
            <person name="Kohchi T."/>
            <person name="Yamato K."/>
            <person name="Jenkins J."/>
            <person name="Shu S."/>
            <person name="Ishizaki K."/>
            <person name="Yamaoka S."/>
            <person name="Nishihama R."/>
            <person name="Nakamura Y."/>
            <person name="Berger F."/>
            <person name="Adam C."/>
            <person name="Aki S."/>
            <person name="Althoff F."/>
            <person name="Araki T."/>
            <person name="Arteaga-Vazquez M."/>
            <person name="Balasubrmanian S."/>
            <person name="Bauer D."/>
            <person name="Boehm C."/>
            <person name="Briginshaw L."/>
            <person name="Caballero-Perez J."/>
            <person name="Catarino B."/>
            <person name="Chen F."/>
            <person name="Chiyoda S."/>
            <person name="Chovatia M."/>
            <person name="Davies K."/>
            <person name="Delmans M."/>
            <person name="Demura T."/>
            <person name="Dierschke T."/>
            <person name="Dolan L."/>
            <person name="Dorantes-Acosta A."/>
            <person name="Eklund D."/>
            <person name="Florent S."/>
            <person name="Flores-Sandoval E."/>
            <person name="Fujiyama A."/>
            <person name="Fukuzawa H."/>
            <person name="Galik B."/>
            <person name="Grimanelli D."/>
            <person name="Grimwood J."/>
            <person name="Grossniklaus U."/>
            <person name="Hamada T."/>
            <person name="Haseloff J."/>
            <person name="Hetherington A."/>
            <person name="Higo A."/>
            <person name="Hirakawa Y."/>
            <person name="Hundley H."/>
            <person name="Ikeda Y."/>
            <person name="Inoue K."/>
            <person name="Inoue S."/>
            <person name="Ishida S."/>
            <person name="Jia Q."/>
            <person name="Kakita M."/>
            <person name="Kanazawa T."/>
            <person name="Kawai Y."/>
            <person name="Kawashima T."/>
            <person name="Kennedy M."/>
            <person name="Kinose K."/>
            <person name="Kinoshita T."/>
            <person name="Kohara Y."/>
            <person name="Koide E."/>
            <person name="Komatsu K."/>
            <person name="Kopischke S."/>
            <person name="Kubo M."/>
            <person name="Kyozuka J."/>
            <person name="Lagercrantz U."/>
            <person name="Lin S."/>
            <person name="Lindquist E."/>
            <person name="Lipzen A."/>
            <person name="Lu C."/>
            <person name="Luna E."/>
            <person name="Martienssen R."/>
            <person name="Minamino N."/>
            <person name="Mizutani M."/>
            <person name="Mizutani M."/>
            <person name="Mochizuki N."/>
            <person name="Monte I."/>
            <person name="Mosher R."/>
            <person name="Nagasaki H."/>
            <person name="Nakagami H."/>
            <person name="Naramoto S."/>
            <person name="Nishitani K."/>
            <person name="Ohtani M."/>
            <person name="Okamoto T."/>
            <person name="Okumura M."/>
            <person name="Phillips J."/>
            <person name="Pollak B."/>
            <person name="Reinders A."/>
            <person name="Roevekamp M."/>
            <person name="Sano R."/>
            <person name="Sawa S."/>
            <person name="Schmid M."/>
            <person name="Shirakawa M."/>
            <person name="Solano R."/>
            <person name="Spunde A."/>
            <person name="Suetsugu N."/>
            <person name="Sugano S."/>
            <person name="Sugiyama A."/>
            <person name="Sun R."/>
            <person name="Suzuki Y."/>
            <person name="Takenaka M."/>
            <person name="Takezawa D."/>
            <person name="Tomogane H."/>
            <person name="Tsuzuki M."/>
            <person name="Ueda T."/>
            <person name="Umeda M."/>
            <person name="Ward J."/>
            <person name="Watanabe Y."/>
            <person name="Yazaki K."/>
            <person name="Yokoyama R."/>
            <person name="Yoshitake Y."/>
            <person name="Yotsui I."/>
            <person name="Zachgo S."/>
            <person name="Schmutz J."/>
        </authorList>
    </citation>
    <scope>NUCLEOTIDE SEQUENCE [LARGE SCALE GENOMIC DNA]</scope>
    <source>
        <strain evidence="2">cv. B-3</strain>
    </source>
</reference>